<dbReference type="GO" id="GO:0003700">
    <property type="term" value="F:DNA-binding transcription factor activity"/>
    <property type="evidence" value="ECO:0007669"/>
    <property type="project" value="InterPro"/>
</dbReference>
<dbReference type="Pfam" id="PF03466">
    <property type="entry name" value="LysR_substrate"/>
    <property type="match status" value="1"/>
</dbReference>
<evidence type="ECO:0000256" key="2">
    <source>
        <dbReference type="ARBA" id="ARBA00023015"/>
    </source>
</evidence>
<evidence type="ECO:0000256" key="3">
    <source>
        <dbReference type="ARBA" id="ARBA00023125"/>
    </source>
</evidence>
<dbReference type="InterPro" id="IPR005119">
    <property type="entry name" value="LysR_subst-bd"/>
</dbReference>
<dbReference type="SUPFAM" id="SSF46785">
    <property type="entry name" value="Winged helix' DNA-binding domain"/>
    <property type="match status" value="1"/>
</dbReference>
<keyword evidence="3" id="KW-0238">DNA-binding</keyword>
<proteinExistence type="inferred from homology"/>
<dbReference type="PROSITE" id="PS50931">
    <property type="entry name" value="HTH_LYSR"/>
    <property type="match status" value="1"/>
</dbReference>
<dbReference type="PANTHER" id="PTHR30126:SF40">
    <property type="entry name" value="HTH-TYPE TRANSCRIPTIONAL REGULATOR GLTR"/>
    <property type="match status" value="1"/>
</dbReference>
<dbReference type="Gene3D" id="1.10.10.10">
    <property type="entry name" value="Winged helix-like DNA-binding domain superfamily/Winged helix DNA-binding domain"/>
    <property type="match status" value="1"/>
</dbReference>
<name>A0A9D1EI34_9FIRM</name>
<dbReference type="PRINTS" id="PR00039">
    <property type="entry name" value="HTHLYSR"/>
</dbReference>
<dbReference type="FunFam" id="1.10.10.10:FF:000001">
    <property type="entry name" value="LysR family transcriptional regulator"/>
    <property type="match status" value="1"/>
</dbReference>
<protein>
    <submittedName>
        <fullName evidence="6">LysR family transcriptional regulator</fullName>
    </submittedName>
</protein>
<gene>
    <name evidence="6" type="ORF">IAB98_00935</name>
</gene>
<feature type="domain" description="HTH lysR-type" evidence="5">
    <location>
        <begin position="1"/>
        <end position="58"/>
    </location>
</feature>
<evidence type="ECO:0000256" key="4">
    <source>
        <dbReference type="ARBA" id="ARBA00023163"/>
    </source>
</evidence>
<dbReference type="Pfam" id="PF00126">
    <property type="entry name" value="HTH_1"/>
    <property type="match status" value="1"/>
</dbReference>
<accession>A0A9D1EI34</accession>
<dbReference type="Gene3D" id="3.40.190.290">
    <property type="match status" value="1"/>
</dbReference>
<evidence type="ECO:0000256" key="1">
    <source>
        <dbReference type="ARBA" id="ARBA00009437"/>
    </source>
</evidence>
<dbReference type="InterPro" id="IPR000847">
    <property type="entry name" value="LysR_HTH_N"/>
</dbReference>
<sequence length="306" mass="34515">MTIRHLKIFIQVADTGTMSAAAKNLYMTQPSVSQAIRELEEHYQVLLFERYAKRLFITEAGRQLYSYAKPAVSQFDLLEEQMASDRRRARFRIGATVSVGGSILSPVVRDFRSLFPQVDIYSYIGNTQEVEDRLLNAELDVGIVEGFLKNPDLVTVPLLEDPLVLACSSQHPLAAKKVLHMEDLQGQEFVIREAGSGTRELLERFLLSHNIQIAVTFEAHTPDAIKNALRYNHCLTLISSRLLEAELSAGEFTAFASEALEWNRTFRIAYHKYKDAGNYIPALEEIVSSYKEKSPLSSLISGRLET</sequence>
<organism evidence="6 7">
    <name type="scientific">Candidatus Egerieimonas intestinavium</name>
    <dbReference type="NCBI Taxonomy" id="2840777"/>
    <lineage>
        <taxon>Bacteria</taxon>
        <taxon>Bacillati</taxon>
        <taxon>Bacillota</taxon>
        <taxon>Clostridia</taxon>
        <taxon>Lachnospirales</taxon>
        <taxon>Lachnospiraceae</taxon>
        <taxon>Lachnospiraceae incertae sedis</taxon>
        <taxon>Candidatus Egerieimonas</taxon>
    </lineage>
</organism>
<keyword evidence="4" id="KW-0804">Transcription</keyword>
<dbReference type="InterPro" id="IPR036388">
    <property type="entry name" value="WH-like_DNA-bd_sf"/>
</dbReference>
<evidence type="ECO:0000313" key="6">
    <source>
        <dbReference type="EMBL" id="HIR91969.1"/>
    </source>
</evidence>
<dbReference type="SUPFAM" id="SSF53850">
    <property type="entry name" value="Periplasmic binding protein-like II"/>
    <property type="match status" value="1"/>
</dbReference>
<dbReference type="Proteomes" id="UP000886841">
    <property type="component" value="Unassembled WGS sequence"/>
</dbReference>
<reference evidence="6" key="1">
    <citation type="submission" date="2020-10" db="EMBL/GenBank/DDBJ databases">
        <authorList>
            <person name="Gilroy R."/>
        </authorList>
    </citation>
    <scope>NUCLEOTIDE SEQUENCE</scope>
    <source>
        <strain evidence="6">ChiSxjej1B13-7041</strain>
    </source>
</reference>
<reference evidence="6" key="2">
    <citation type="journal article" date="2021" name="PeerJ">
        <title>Extensive microbial diversity within the chicken gut microbiome revealed by metagenomics and culture.</title>
        <authorList>
            <person name="Gilroy R."/>
            <person name="Ravi A."/>
            <person name="Getino M."/>
            <person name="Pursley I."/>
            <person name="Horton D.L."/>
            <person name="Alikhan N.F."/>
            <person name="Baker D."/>
            <person name="Gharbi K."/>
            <person name="Hall N."/>
            <person name="Watson M."/>
            <person name="Adriaenssens E.M."/>
            <person name="Foster-Nyarko E."/>
            <person name="Jarju S."/>
            <person name="Secka A."/>
            <person name="Antonio M."/>
            <person name="Oren A."/>
            <person name="Chaudhuri R.R."/>
            <person name="La Ragione R."/>
            <person name="Hildebrand F."/>
            <person name="Pallen M.J."/>
        </authorList>
    </citation>
    <scope>NUCLEOTIDE SEQUENCE</scope>
    <source>
        <strain evidence="6">ChiSxjej1B13-7041</strain>
    </source>
</reference>
<keyword evidence="2" id="KW-0805">Transcription regulation</keyword>
<evidence type="ECO:0000259" key="5">
    <source>
        <dbReference type="PROSITE" id="PS50931"/>
    </source>
</evidence>
<comment type="similarity">
    <text evidence="1">Belongs to the LysR transcriptional regulatory family.</text>
</comment>
<comment type="caution">
    <text evidence="6">The sequence shown here is derived from an EMBL/GenBank/DDBJ whole genome shotgun (WGS) entry which is preliminary data.</text>
</comment>
<evidence type="ECO:0000313" key="7">
    <source>
        <dbReference type="Proteomes" id="UP000886841"/>
    </source>
</evidence>
<dbReference type="InterPro" id="IPR036390">
    <property type="entry name" value="WH_DNA-bd_sf"/>
</dbReference>
<dbReference type="PANTHER" id="PTHR30126">
    <property type="entry name" value="HTH-TYPE TRANSCRIPTIONAL REGULATOR"/>
    <property type="match status" value="1"/>
</dbReference>
<dbReference type="EMBL" id="DVHU01000008">
    <property type="protein sequence ID" value="HIR91969.1"/>
    <property type="molecule type" value="Genomic_DNA"/>
</dbReference>
<dbReference type="GO" id="GO:0000976">
    <property type="term" value="F:transcription cis-regulatory region binding"/>
    <property type="evidence" value="ECO:0007669"/>
    <property type="project" value="TreeGrafter"/>
</dbReference>
<dbReference type="AlphaFoldDB" id="A0A9D1EI34"/>